<reference evidence="2 3" key="2">
    <citation type="journal article" date="2013" name="Plant Physiol.">
        <title>A Nostoc punctiforme Sugar Transporter Necessary to Establish a Cyanobacterium-Plant Symbiosis.</title>
        <authorList>
            <person name="Ekman M."/>
            <person name="Picossi S."/>
            <person name="Campbell E.L."/>
            <person name="Meeks J.C."/>
            <person name="Flores E."/>
        </authorList>
    </citation>
    <scope>NUCLEOTIDE SEQUENCE [LARGE SCALE GENOMIC DNA]</scope>
    <source>
        <strain evidence="3">ATCC 29133 / PCC 73102</strain>
    </source>
</reference>
<dbReference type="EMBL" id="CP001037">
    <property type="protein sequence ID" value="ACC80706.1"/>
    <property type="molecule type" value="Genomic_DNA"/>
</dbReference>
<dbReference type="Gene3D" id="3.40.50.1110">
    <property type="entry name" value="SGNH hydrolase"/>
    <property type="match status" value="1"/>
</dbReference>
<name>B2J546_NOSP7</name>
<dbReference type="Pfam" id="PF00583">
    <property type="entry name" value="Acetyltransf_1"/>
    <property type="match status" value="1"/>
</dbReference>
<dbReference type="InterPro" id="IPR036514">
    <property type="entry name" value="SGNH_hydro_sf"/>
</dbReference>
<dbReference type="HOGENOM" id="CLU_018095_1_0_3"/>
<dbReference type="InterPro" id="IPR000182">
    <property type="entry name" value="GNAT_dom"/>
</dbReference>
<dbReference type="OrthoDB" id="323926at2"/>
<proteinExistence type="predicted"/>
<dbReference type="InterPro" id="IPR016181">
    <property type="entry name" value="Acyl_CoA_acyltransferase"/>
</dbReference>
<dbReference type="RefSeq" id="WP_012408711.1">
    <property type="nucleotide sequence ID" value="NC_010628.1"/>
</dbReference>
<dbReference type="Proteomes" id="UP000001191">
    <property type="component" value="Chromosome"/>
</dbReference>
<dbReference type="NCBIfam" id="TIGR01686">
    <property type="entry name" value="FkbH"/>
    <property type="match status" value="1"/>
</dbReference>
<dbReference type="NCBIfam" id="TIGR01681">
    <property type="entry name" value="HAD-SF-IIIC"/>
    <property type="match status" value="1"/>
</dbReference>
<accession>B2J546</accession>
<protein>
    <submittedName>
        <fullName evidence="2">FkbH like protein</fullName>
    </submittedName>
</protein>
<dbReference type="InterPro" id="IPR036412">
    <property type="entry name" value="HAD-like_sf"/>
</dbReference>
<dbReference type="EnsemblBacteria" id="ACC80706">
    <property type="protein sequence ID" value="ACC80706"/>
    <property type="gene ID" value="Npun_R2087"/>
</dbReference>
<evidence type="ECO:0000313" key="3">
    <source>
        <dbReference type="Proteomes" id="UP000001191"/>
    </source>
</evidence>
<dbReference type="SUPFAM" id="SSF55729">
    <property type="entry name" value="Acyl-CoA N-acyltransferases (Nat)"/>
    <property type="match status" value="1"/>
</dbReference>
<dbReference type="InterPro" id="IPR010033">
    <property type="entry name" value="HAD_SF_ppase_IIIC"/>
</dbReference>
<dbReference type="PhylomeDB" id="B2J546"/>
<keyword evidence="3" id="KW-1185">Reference proteome</keyword>
<evidence type="ECO:0000259" key="1">
    <source>
        <dbReference type="PROSITE" id="PS51186"/>
    </source>
</evidence>
<feature type="domain" description="N-acetyltransferase" evidence="1">
    <location>
        <begin position="463"/>
        <end position="618"/>
    </location>
</feature>
<dbReference type="InterPro" id="IPR023214">
    <property type="entry name" value="HAD_sf"/>
</dbReference>
<gene>
    <name evidence="2" type="ordered locus">Npun_R2087</name>
</gene>
<evidence type="ECO:0000313" key="2">
    <source>
        <dbReference type="EMBL" id="ACC80706.1"/>
    </source>
</evidence>
<dbReference type="GO" id="GO:0016747">
    <property type="term" value="F:acyltransferase activity, transferring groups other than amino-acyl groups"/>
    <property type="evidence" value="ECO:0007669"/>
    <property type="project" value="InterPro"/>
</dbReference>
<dbReference type="Gene3D" id="3.40.630.30">
    <property type="match status" value="1"/>
</dbReference>
<sequence>MVTINSNTINNVIQEIRELKRSKQIEAEFSRVSHLLKDVETTEEIAQVGQILKNLDYSEIATRYPDVKKVNIALTGNFVLNPIQPFLNYFHLRDNIFPNTYIADYGQYVYEIIDVNSALYEHQPEITVCLLDEHLIFNELVTPWRLLDIQHILQEKLQHLEKLVNQYVNTSSGLLILNTIPLSLNRTNQLLDYKSKAYLSSLWKEFNASLLKLSNQFKSLIVLDIEPFLANATGLSDDRLSQYAKIYMTESLLSNYAFEISKISRVIKGKTRKCLVLDLDNTLWKGILGDDGNEGIEVSDTLVGEAYHQFQLVIKQLADQGIVLAINSKNDIEKVKDVLQNHPKMVLREDDFVNICANWSPKHENLKEISQSLNLGLDSFVFVDDSEFERNLVRSKQPNVTVLELEEDPASYTKTLLTGGWFNTLEITKEDYSRTQKYKTEVKRQEFLGNFDSIDDYLNELELKVKLFAPQQADIVRISQLTLRTNQFNMTTKRYQEGEINQLLDDSSITIIGIESQDRFGDNGIVGCIFTRQPIDKERELYIDNFLLSCRVFSRGIETISLEHILQQAKEAKIEKVYAEYIPSSKNQKVHDFYKKQGFELVEETPQRVLYLRSLTDNIALSVKHINLSSDYRSFTRE</sequence>
<dbReference type="AlphaFoldDB" id="B2J546"/>
<dbReference type="KEGG" id="npu:Npun_R2087"/>
<organism evidence="2 3">
    <name type="scientific">Nostoc punctiforme (strain ATCC 29133 / PCC 73102)</name>
    <dbReference type="NCBI Taxonomy" id="63737"/>
    <lineage>
        <taxon>Bacteria</taxon>
        <taxon>Bacillati</taxon>
        <taxon>Cyanobacteriota</taxon>
        <taxon>Cyanophyceae</taxon>
        <taxon>Nostocales</taxon>
        <taxon>Nostocaceae</taxon>
        <taxon>Nostoc</taxon>
    </lineage>
</organism>
<dbReference type="PROSITE" id="PS51186">
    <property type="entry name" value="GNAT"/>
    <property type="match status" value="1"/>
</dbReference>
<dbReference type="eggNOG" id="COG3882">
    <property type="taxonomic scope" value="Bacteria"/>
</dbReference>
<dbReference type="SUPFAM" id="SSF56784">
    <property type="entry name" value="HAD-like"/>
    <property type="match status" value="1"/>
</dbReference>
<reference evidence="3" key="1">
    <citation type="submission" date="2008-04" db="EMBL/GenBank/DDBJ databases">
        <title>Complete sequence of chromosome of Nostoc punctiforme ATCC 29133.</title>
        <authorList>
            <consortium name="US DOE Joint Genome Institute"/>
            <person name="Copeland A."/>
            <person name="Lucas S."/>
            <person name="Lapidus A."/>
            <person name="Glavina del Rio T."/>
            <person name="Dalin E."/>
            <person name="Tice H."/>
            <person name="Pitluck S."/>
            <person name="Chain P."/>
            <person name="Malfatti S."/>
            <person name="Shin M."/>
            <person name="Vergez L."/>
            <person name="Schmutz J."/>
            <person name="Larimer F."/>
            <person name="Land M."/>
            <person name="Hauser L."/>
            <person name="Kyrpides N."/>
            <person name="Kim E."/>
            <person name="Meeks J.C."/>
            <person name="Elhai J."/>
            <person name="Campbell E.L."/>
            <person name="Thiel T."/>
            <person name="Longmire J."/>
            <person name="Potts M."/>
            <person name="Atlas R."/>
        </authorList>
    </citation>
    <scope>NUCLEOTIDE SEQUENCE [LARGE SCALE GENOMIC DNA]</scope>
    <source>
        <strain evidence="3">ATCC 29133 / PCC 73102</strain>
    </source>
</reference>
<dbReference type="STRING" id="63737.Npun_R2087"/>
<dbReference type="Gene3D" id="3.40.50.1000">
    <property type="entry name" value="HAD superfamily/HAD-like"/>
    <property type="match status" value="1"/>
</dbReference>
<dbReference type="InterPro" id="IPR010037">
    <property type="entry name" value="FkbH_domain"/>
</dbReference>